<keyword evidence="14" id="KW-1185">Reference proteome</keyword>
<name>A0A078LXG8_9PSED</name>
<feature type="transmembrane region" description="Helical" evidence="11">
    <location>
        <begin position="283"/>
        <end position="309"/>
    </location>
</feature>
<dbReference type="SMART" id="SM00831">
    <property type="entry name" value="Cation_ATPase_N"/>
    <property type="match status" value="1"/>
</dbReference>
<keyword evidence="3" id="KW-0597">Phosphoprotein</keyword>
<dbReference type="FunFam" id="3.40.50.1000:FF:000028">
    <property type="entry name" value="Calcium-transporting P-type ATPase, putative"/>
    <property type="match status" value="1"/>
</dbReference>
<dbReference type="InterPro" id="IPR036412">
    <property type="entry name" value="HAD-like_sf"/>
</dbReference>
<dbReference type="GO" id="GO:0015662">
    <property type="term" value="F:P-type ion transporter activity"/>
    <property type="evidence" value="ECO:0007669"/>
    <property type="project" value="UniProtKB-ARBA"/>
</dbReference>
<feature type="transmembrane region" description="Helical" evidence="11">
    <location>
        <begin position="256"/>
        <end position="277"/>
    </location>
</feature>
<feature type="transmembrane region" description="Helical" evidence="11">
    <location>
        <begin position="843"/>
        <end position="860"/>
    </location>
</feature>
<dbReference type="GO" id="GO:0005524">
    <property type="term" value="F:ATP binding"/>
    <property type="evidence" value="ECO:0007669"/>
    <property type="project" value="UniProtKB-KW"/>
</dbReference>
<dbReference type="Pfam" id="PF00122">
    <property type="entry name" value="E1-E2_ATPase"/>
    <property type="match status" value="1"/>
</dbReference>
<evidence type="ECO:0000256" key="2">
    <source>
        <dbReference type="ARBA" id="ARBA00005675"/>
    </source>
</evidence>
<dbReference type="Pfam" id="PF13246">
    <property type="entry name" value="Cation_ATPase"/>
    <property type="match status" value="1"/>
</dbReference>
<dbReference type="Gene3D" id="3.40.1110.10">
    <property type="entry name" value="Calcium-transporting ATPase, cytoplasmic domain N"/>
    <property type="match status" value="1"/>
</dbReference>
<dbReference type="InterPro" id="IPR023299">
    <property type="entry name" value="ATPase_P-typ_cyto_dom_N"/>
</dbReference>
<evidence type="ECO:0000256" key="5">
    <source>
        <dbReference type="ARBA" id="ARBA00022741"/>
    </source>
</evidence>
<dbReference type="CDD" id="cd02080">
    <property type="entry name" value="P-type_ATPase_cation"/>
    <property type="match status" value="1"/>
</dbReference>
<dbReference type="PRINTS" id="PR00119">
    <property type="entry name" value="CATATPASE"/>
</dbReference>
<dbReference type="PRINTS" id="PR00120">
    <property type="entry name" value="HATPASE"/>
</dbReference>
<evidence type="ECO:0000256" key="9">
    <source>
        <dbReference type="ARBA" id="ARBA00022989"/>
    </source>
</evidence>
<dbReference type="InterPro" id="IPR004014">
    <property type="entry name" value="ATPase_P-typ_cation-transptr_N"/>
</dbReference>
<dbReference type="InterPro" id="IPR059000">
    <property type="entry name" value="ATPase_P-type_domA"/>
</dbReference>
<dbReference type="SUPFAM" id="SSF81660">
    <property type="entry name" value="Metal cation-transporting ATPase, ATP-binding domain N"/>
    <property type="match status" value="1"/>
</dbReference>
<dbReference type="InterPro" id="IPR001757">
    <property type="entry name" value="P_typ_ATPase"/>
</dbReference>
<dbReference type="SUPFAM" id="SSF56784">
    <property type="entry name" value="HAD-like"/>
    <property type="match status" value="1"/>
</dbReference>
<evidence type="ECO:0000256" key="1">
    <source>
        <dbReference type="ARBA" id="ARBA00004127"/>
    </source>
</evidence>
<dbReference type="NCBIfam" id="TIGR01494">
    <property type="entry name" value="ATPase_P-type"/>
    <property type="match status" value="3"/>
</dbReference>
<dbReference type="SFLD" id="SFLDS00003">
    <property type="entry name" value="Haloacid_Dehalogenase"/>
    <property type="match status" value="1"/>
</dbReference>
<keyword evidence="5" id="KW-0547">Nucleotide-binding</keyword>
<dbReference type="InterPro" id="IPR044492">
    <property type="entry name" value="P_typ_ATPase_HD_dom"/>
</dbReference>
<dbReference type="Gene3D" id="3.40.50.1000">
    <property type="entry name" value="HAD superfamily/HAD-like"/>
    <property type="match status" value="1"/>
</dbReference>
<keyword evidence="4 11" id="KW-0812">Transmembrane</keyword>
<dbReference type="RefSeq" id="WP_037026151.1">
    <property type="nucleotide sequence ID" value="NZ_CCSF01000001.1"/>
</dbReference>
<accession>A0A078LXG8</accession>
<dbReference type="GO" id="GO:0016887">
    <property type="term" value="F:ATP hydrolysis activity"/>
    <property type="evidence" value="ECO:0007669"/>
    <property type="project" value="InterPro"/>
</dbReference>
<keyword evidence="9 11" id="KW-1133">Transmembrane helix</keyword>
<gene>
    <name evidence="13" type="ORF">BN1079_03289</name>
</gene>
<feature type="transmembrane region" description="Helical" evidence="11">
    <location>
        <begin position="806"/>
        <end position="823"/>
    </location>
</feature>
<dbReference type="SFLD" id="SFLDG00002">
    <property type="entry name" value="C1.7:_P-type_atpase_like"/>
    <property type="match status" value="1"/>
</dbReference>
<feature type="transmembrane region" description="Helical" evidence="11">
    <location>
        <begin position="872"/>
        <end position="892"/>
    </location>
</feature>
<dbReference type="AlphaFoldDB" id="A0A078LXG8"/>
<evidence type="ECO:0000256" key="6">
    <source>
        <dbReference type="ARBA" id="ARBA00022840"/>
    </source>
</evidence>
<evidence type="ECO:0000313" key="13">
    <source>
        <dbReference type="EMBL" id="CDZ95940.1"/>
    </source>
</evidence>
<evidence type="ECO:0000256" key="10">
    <source>
        <dbReference type="ARBA" id="ARBA00023136"/>
    </source>
</evidence>
<dbReference type="InterPro" id="IPR018303">
    <property type="entry name" value="ATPase_P-typ_P_site"/>
</dbReference>
<proteinExistence type="inferred from homology"/>
<evidence type="ECO:0000256" key="11">
    <source>
        <dbReference type="SAM" id="Phobius"/>
    </source>
</evidence>
<evidence type="ECO:0000256" key="7">
    <source>
        <dbReference type="ARBA" id="ARBA00022842"/>
    </source>
</evidence>
<dbReference type="STRING" id="1499686.BN1079_03289"/>
<evidence type="ECO:0000259" key="12">
    <source>
        <dbReference type="SMART" id="SM00831"/>
    </source>
</evidence>
<protein>
    <submittedName>
        <fullName evidence="13">Cation-transporting P-type ATPase</fullName>
    </submittedName>
</protein>
<dbReference type="InterPro" id="IPR008250">
    <property type="entry name" value="ATPase_P-typ_transduc_dom_A_sf"/>
</dbReference>
<dbReference type="InterPro" id="IPR006068">
    <property type="entry name" value="ATPase_P-typ_cation-transptr_C"/>
</dbReference>
<dbReference type="SUPFAM" id="SSF81653">
    <property type="entry name" value="Calcium ATPase, transduction domain A"/>
    <property type="match status" value="1"/>
</dbReference>
<feature type="transmembrane region" description="Helical" evidence="11">
    <location>
        <begin position="65"/>
        <end position="87"/>
    </location>
</feature>
<keyword evidence="6" id="KW-0067">ATP-binding</keyword>
<comment type="subcellular location">
    <subcellularLocation>
        <location evidence="1">Endomembrane system</location>
        <topology evidence="1">Multi-pass membrane protein</topology>
    </subcellularLocation>
</comment>
<dbReference type="Gene3D" id="1.20.1110.10">
    <property type="entry name" value="Calcium-transporting ATPase, transmembrane domain"/>
    <property type="match status" value="1"/>
</dbReference>
<dbReference type="Gene3D" id="2.70.150.10">
    <property type="entry name" value="Calcium-transporting ATPase, cytoplasmic transduction domain A"/>
    <property type="match status" value="1"/>
</dbReference>
<dbReference type="GO" id="GO:0016020">
    <property type="term" value="C:membrane"/>
    <property type="evidence" value="ECO:0007669"/>
    <property type="project" value="InterPro"/>
</dbReference>
<organism evidence="13 14">
    <name type="scientific">Pseudomonas saudiphocaensis</name>
    <dbReference type="NCBI Taxonomy" id="1499686"/>
    <lineage>
        <taxon>Bacteria</taxon>
        <taxon>Pseudomonadati</taxon>
        <taxon>Pseudomonadota</taxon>
        <taxon>Gammaproteobacteria</taxon>
        <taxon>Pseudomonadales</taxon>
        <taxon>Pseudomonadaceae</taxon>
        <taxon>Pseudomonas</taxon>
    </lineage>
</organism>
<dbReference type="FunFam" id="2.70.150.10:FF:000160">
    <property type="entry name" value="Sarcoplasmic/endoplasmic reticulum calcium ATPase 1"/>
    <property type="match status" value="1"/>
</dbReference>
<dbReference type="InterPro" id="IPR023214">
    <property type="entry name" value="HAD_sf"/>
</dbReference>
<dbReference type="HOGENOM" id="CLU_002360_2_1_6"/>
<sequence>MSHRSDTKTSAQDQPAWHTMEAVEVEQRLQSAAAGLSEAEAVARRSVYGENRLAPPKTRGPLMRLLAQFHNILLYVMLASAVVTAALGHWVDTGVLLGAVVINAIIGFIQEGKAEAALVAIRAMLPTHATVIRGGSRRQIDASELVPGDRVLLASGDRVPADLRLITVKELRVDEAALTGESLPVDKTVDPVAEHAALGDRHGMAYSGTLVVFGQATGIVVATGAATELGRINQMLSGIRQLATPLLRQVDRFGRILALVILALCAATFMLGTLWRGHPAAEMFMMAIALAASAIPEGLPAIMTVTLALGVQRMARRNAIVRRLPAVETLGSVTVICSDKTGTLTRNEMTVQRVVCAEQHFEVSGVGYAPQGECNLGGQPVAPEQYPPLALAIRSGVLCNDARLHEENGQWHIDGDPTEGALLVLGGKTGLTAKLAAEAWPRLDSIPFESQHCFMATYHQDQDGAPWIFVKGAPERVMDMCDRQLSTTGDQPLDPDYWRRMATDIAARGLRLLALGYKQARPLHGQLGMEDMQSGYCLLALVGIIDPPREEAIAAVADCHRAGIQVKMITGDHAETARAIGAALDIGIGKPAITGAEVALMDDASLRQAVQNVDVFARASPEHKLRLVQALQDSGQVVAMTGDGVNDAPALKRADVGIAMGLKGTEAAKEASDMVLADDNFATIATAVREGRAVYDNLKKFILFMLPTNGGEALVIIAAILFELTLPLTPAQVLWINMVTSGTLGLALAFEPAERGIMTRRPRPPGQALLSGFFVWRVLMVSVLMMTGALGLFLWEMNTTGDLQTARTLAVNAVVMAEMFYLLNSRSIFAPVVNRAGLTGNPYVLLAIGTCVLLQLSFTYTPLMQDLFGSTALTPVEWLKVIGAGLLVFFVAELEKVVMRRTSLASSDCSSAY</sequence>
<dbReference type="EMBL" id="CCSF01000001">
    <property type="protein sequence ID" value="CDZ95940.1"/>
    <property type="molecule type" value="Genomic_DNA"/>
</dbReference>
<evidence type="ECO:0000256" key="3">
    <source>
        <dbReference type="ARBA" id="ARBA00022553"/>
    </source>
</evidence>
<evidence type="ECO:0000256" key="8">
    <source>
        <dbReference type="ARBA" id="ARBA00022967"/>
    </source>
</evidence>
<feature type="transmembrane region" description="Helical" evidence="11">
    <location>
        <begin position="774"/>
        <end position="794"/>
    </location>
</feature>
<keyword evidence="8" id="KW-1278">Translocase</keyword>
<dbReference type="SFLD" id="SFLDF00027">
    <property type="entry name" value="p-type_atpase"/>
    <property type="match status" value="1"/>
</dbReference>
<evidence type="ECO:0000313" key="14">
    <source>
        <dbReference type="Proteomes" id="UP000053902"/>
    </source>
</evidence>
<feature type="domain" description="Cation-transporting P-type ATPase N-terminal" evidence="12">
    <location>
        <begin position="16"/>
        <end position="89"/>
    </location>
</feature>
<dbReference type="Pfam" id="PF00689">
    <property type="entry name" value="Cation_ATPase_C"/>
    <property type="match status" value="1"/>
</dbReference>
<evidence type="ECO:0000256" key="4">
    <source>
        <dbReference type="ARBA" id="ARBA00022692"/>
    </source>
</evidence>
<keyword evidence="10 11" id="KW-0472">Membrane</keyword>
<feature type="transmembrane region" description="Helical" evidence="11">
    <location>
        <begin position="701"/>
        <end position="722"/>
    </location>
</feature>
<dbReference type="GO" id="GO:0012505">
    <property type="term" value="C:endomembrane system"/>
    <property type="evidence" value="ECO:0007669"/>
    <property type="project" value="UniProtKB-SubCell"/>
</dbReference>
<dbReference type="SUPFAM" id="SSF81665">
    <property type="entry name" value="Calcium ATPase, transmembrane domain M"/>
    <property type="match status" value="1"/>
</dbReference>
<dbReference type="OrthoDB" id="9814270at2"/>
<dbReference type="PANTHER" id="PTHR42861">
    <property type="entry name" value="CALCIUM-TRANSPORTING ATPASE"/>
    <property type="match status" value="1"/>
</dbReference>
<dbReference type="Proteomes" id="UP000053902">
    <property type="component" value="Unassembled WGS sequence"/>
</dbReference>
<dbReference type="Pfam" id="PF00690">
    <property type="entry name" value="Cation_ATPase_N"/>
    <property type="match status" value="1"/>
</dbReference>
<comment type="similarity">
    <text evidence="2">Belongs to the cation transport ATPase (P-type) (TC 3.A.3) family. Type IIA subfamily.</text>
</comment>
<dbReference type="InterPro" id="IPR023298">
    <property type="entry name" value="ATPase_P-typ_TM_dom_sf"/>
</dbReference>
<dbReference type="eggNOG" id="COG0474">
    <property type="taxonomic scope" value="Bacteria"/>
</dbReference>
<dbReference type="Pfam" id="PF08282">
    <property type="entry name" value="Hydrolase_3"/>
    <property type="match status" value="1"/>
</dbReference>
<reference evidence="13 14" key="1">
    <citation type="submission" date="2014-07" db="EMBL/GenBank/DDBJ databases">
        <authorList>
            <person name="Urmite Genomes Urmite Genomes"/>
        </authorList>
    </citation>
    <scope>NUCLEOTIDE SEQUENCE [LARGE SCALE GENOMIC DNA]</scope>
    <source>
        <strain evidence="13 14">20_BN</strain>
    </source>
</reference>
<dbReference type="PROSITE" id="PS00154">
    <property type="entry name" value="ATPASE_E1_E2"/>
    <property type="match status" value="1"/>
</dbReference>
<feature type="transmembrane region" description="Helical" evidence="11">
    <location>
        <begin position="734"/>
        <end position="753"/>
    </location>
</feature>
<keyword evidence="7" id="KW-0460">Magnesium</keyword>
<dbReference type="FunFam" id="3.40.50.1000:FF:000001">
    <property type="entry name" value="Phospholipid-transporting ATPase IC"/>
    <property type="match status" value="1"/>
</dbReference>